<evidence type="ECO:0000313" key="2">
    <source>
        <dbReference type="Proteomes" id="UP001234989"/>
    </source>
</evidence>
<keyword evidence="2" id="KW-1185">Reference proteome</keyword>
<protein>
    <submittedName>
        <fullName evidence="1">Uncharacterized protein</fullName>
    </submittedName>
</protein>
<reference evidence="1" key="1">
    <citation type="submission" date="2023-08" db="EMBL/GenBank/DDBJ databases">
        <title>A de novo genome assembly of Solanum verrucosum Schlechtendal, a Mexican diploid species geographically isolated from the other diploid A-genome species in potato relatives.</title>
        <authorList>
            <person name="Hosaka K."/>
        </authorList>
    </citation>
    <scope>NUCLEOTIDE SEQUENCE</scope>
    <source>
        <tissue evidence="1">Young leaves</tissue>
    </source>
</reference>
<sequence length="172" mass="19514">MVDDMRSRMILFVVGLTSLSSKESMAAMLIGYMGITRLMIHVQQVESDQLRDKEEFKNKRAKTLGNVSGQQKSNANRTRVVKFQIPNESVIEWSSSSVVPKGRFISYLKARTLVSKGCVYHLVRVNDSSVEIPLIQSDSVVRQFPEVFPDDLPVVPPERGRLQYRTSSRYSS</sequence>
<organism evidence="1 2">
    <name type="scientific">Solanum verrucosum</name>
    <dbReference type="NCBI Taxonomy" id="315347"/>
    <lineage>
        <taxon>Eukaryota</taxon>
        <taxon>Viridiplantae</taxon>
        <taxon>Streptophyta</taxon>
        <taxon>Embryophyta</taxon>
        <taxon>Tracheophyta</taxon>
        <taxon>Spermatophyta</taxon>
        <taxon>Magnoliopsida</taxon>
        <taxon>eudicotyledons</taxon>
        <taxon>Gunneridae</taxon>
        <taxon>Pentapetalae</taxon>
        <taxon>asterids</taxon>
        <taxon>lamiids</taxon>
        <taxon>Solanales</taxon>
        <taxon>Solanaceae</taxon>
        <taxon>Solanoideae</taxon>
        <taxon>Solaneae</taxon>
        <taxon>Solanum</taxon>
    </lineage>
</organism>
<accession>A0AAF0UXC6</accession>
<gene>
    <name evidence="1" type="ORF">MTR67_047842</name>
</gene>
<proteinExistence type="predicted"/>
<dbReference type="EMBL" id="CP133622">
    <property type="protein sequence ID" value="WMV54457.1"/>
    <property type="molecule type" value="Genomic_DNA"/>
</dbReference>
<dbReference type="Proteomes" id="UP001234989">
    <property type="component" value="Chromosome 11"/>
</dbReference>
<dbReference type="AlphaFoldDB" id="A0AAF0UXC6"/>
<evidence type="ECO:0000313" key="1">
    <source>
        <dbReference type="EMBL" id="WMV54457.1"/>
    </source>
</evidence>
<name>A0AAF0UXC6_SOLVR</name>